<keyword evidence="2" id="KW-1185">Reference proteome</keyword>
<reference evidence="1 2" key="1">
    <citation type="journal article" date="2014" name="Genome Biol. Evol.">
        <title>The secreted proteins of Achlya hypogyna and Thraustotheca clavata identify the ancestral oomycete secretome and reveal gene acquisitions by horizontal gene transfer.</title>
        <authorList>
            <person name="Misner I."/>
            <person name="Blouin N."/>
            <person name="Leonard G."/>
            <person name="Richards T.A."/>
            <person name="Lane C.E."/>
        </authorList>
    </citation>
    <scope>NUCLEOTIDE SEQUENCE [LARGE SCALE GENOMIC DNA]</scope>
    <source>
        <strain evidence="1 2">ATCC 48635</strain>
    </source>
</reference>
<organism evidence="1 2">
    <name type="scientific">Achlya hypogyna</name>
    <name type="common">Oomycete</name>
    <name type="synonym">Protoachlya hypogyna</name>
    <dbReference type="NCBI Taxonomy" id="1202772"/>
    <lineage>
        <taxon>Eukaryota</taxon>
        <taxon>Sar</taxon>
        <taxon>Stramenopiles</taxon>
        <taxon>Oomycota</taxon>
        <taxon>Saprolegniomycetes</taxon>
        <taxon>Saprolegniales</taxon>
        <taxon>Achlyaceae</taxon>
        <taxon>Achlya</taxon>
    </lineage>
</organism>
<dbReference type="STRING" id="1202772.A0A1V9ZM52"/>
<protein>
    <submittedName>
        <fullName evidence="1">Uncharacterized protein</fullName>
    </submittedName>
</protein>
<dbReference type="Proteomes" id="UP000243579">
    <property type="component" value="Unassembled WGS sequence"/>
</dbReference>
<dbReference type="AlphaFoldDB" id="A0A1V9ZM52"/>
<dbReference type="PANTHER" id="PTHR33667">
    <property type="entry name" value="SI:DKEY-57N24.6"/>
    <property type="match status" value="1"/>
</dbReference>
<name>A0A1V9ZM52_ACHHY</name>
<dbReference type="EMBL" id="JNBR01000075">
    <property type="protein sequence ID" value="OQR99057.1"/>
    <property type="molecule type" value="Genomic_DNA"/>
</dbReference>
<evidence type="ECO:0000313" key="2">
    <source>
        <dbReference type="Proteomes" id="UP000243579"/>
    </source>
</evidence>
<sequence>MSAPHVEAAPVHGHGDAKKTRLTLTLDAAIDEKELVTPNFRYRFIDGSKKTTPVGLLPVGTWASTTAEPSAAPVAKLAVVDRRSSRVLLDQVDAAVHETKVVRYEHHIADMELTEAMAVKLHDNPVVTFFLADHSATHATAEVRHDTHHDPAPPAPVGRNFIAFFELDVSPLLSGDLVVECHWGDGHCVPFVQAPGLKSLVARVKVDHALVTPKLTPYLNPLTLHLRKASHLPGISVASKPLYEYITPTPHTALTKCCLPAFASVRFLQHRIVRTPGLLQNASVAWQFKTTFLCGQFEWLQLQESFASGHVFVEVHDRDIKIDKAYEALVHKWECLVVGKPPKDAPAEEHLRPLDIFAVDEIAKADIHALLFQQAGDRNTHGLATFRLYELLNTTNLRGGDSPPFMSLKLTADVVQQKRRQPPKEGSDDAEEDLTQMERLVRVPGAYLQSQTTFHLDVTLACPLVRPSRRPSGQPTAAPKSFFSRLVLVVPYDDTESVQAVARAIERVNGAALPGAPLRSYQLTPVQKAASDAGDLNILTGFQVLDTDFRMIFLEGLAETGMAVAHSAIPRRSPNAAHGYRMLANPEVHFTQRLYSAFDVDLKRIKLRDPLPDIIKRPELYMRSKVSENCFQALNRLEGASRLAELKDLDLFPLVSMLLEVESKYGESITLEDIHGVDNGKAVIHRRLSLDSTIGAMDRPDVTGIEALMQTPTHTTVRLKAATDSSNPAFELAKREWQPHDYLEDRRREKALADEAYAAAKAQQPPPDDAPVYIYSGQKLRTKDIAKDAMRQRLAKDRNATFTDSEEFNSLTWSPVDETKLAVLADAASKALYTTPTGFVYPPPRQPSEFYKHPKAPSAARCEDLASPWIENLYHPQPLERDSVDLGDKVPFDSLPSKDMIFGGTNADGTPNTEYFKSVHLVGDGLAREMEEAKAKEHQEWLDKLVVDHDNLRFIAHGDIMGQGRSKPSSLDKPRDILDGPPLSKPIRIVRTAKLPSGKPVPLAAAPVSILCNDLYTGGAKATLLRDINSSAFLAHDDEGRPKDFLFPYVTDLLVPKVNRHTTVLKPRRELTAAERSGLLWQNMVARPNQESR</sequence>
<gene>
    <name evidence="1" type="ORF">ACHHYP_07413</name>
</gene>
<proteinExistence type="predicted"/>
<dbReference type="PANTHER" id="PTHR33667:SF7">
    <property type="entry name" value="RIKEN CDNA 1810020O05 GENE"/>
    <property type="match status" value="1"/>
</dbReference>
<accession>A0A1V9ZM52</accession>
<comment type="caution">
    <text evidence="1">The sequence shown here is derived from an EMBL/GenBank/DDBJ whole genome shotgun (WGS) entry which is preliminary data.</text>
</comment>
<dbReference type="OrthoDB" id="188352at2759"/>
<evidence type="ECO:0000313" key="1">
    <source>
        <dbReference type="EMBL" id="OQR99057.1"/>
    </source>
</evidence>